<keyword evidence="4" id="KW-0378">Hydrolase</keyword>
<evidence type="ECO:0000256" key="6">
    <source>
        <dbReference type="SAM" id="MobiDB-lite"/>
    </source>
</evidence>
<evidence type="ECO:0000256" key="2">
    <source>
        <dbReference type="ARBA" id="ARBA00005336"/>
    </source>
</evidence>
<evidence type="ECO:0000256" key="7">
    <source>
        <dbReference type="SAM" id="SignalP"/>
    </source>
</evidence>
<dbReference type="GO" id="GO:0004563">
    <property type="term" value="F:beta-N-acetylhexosaminidase activity"/>
    <property type="evidence" value="ECO:0007669"/>
    <property type="project" value="UniProtKB-EC"/>
</dbReference>
<feature type="domain" description="Beta-lactamase-related" evidence="8">
    <location>
        <begin position="577"/>
        <end position="937"/>
    </location>
</feature>
<dbReference type="EC" id="3.2.1.52" evidence="3"/>
<dbReference type="InterPro" id="IPR019800">
    <property type="entry name" value="Glyco_hydro_3_AS"/>
</dbReference>
<organism evidence="10 11">
    <name type="scientific">Fulvivirga imtechensis AK7</name>
    <dbReference type="NCBI Taxonomy" id="1237149"/>
    <lineage>
        <taxon>Bacteria</taxon>
        <taxon>Pseudomonadati</taxon>
        <taxon>Bacteroidota</taxon>
        <taxon>Cytophagia</taxon>
        <taxon>Cytophagales</taxon>
        <taxon>Fulvivirgaceae</taxon>
        <taxon>Fulvivirga</taxon>
    </lineage>
</organism>
<evidence type="ECO:0000313" key="11">
    <source>
        <dbReference type="Proteomes" id="UP000011135"/>
    </source>
</evidence>
<evidence type="ECO:0000313" key="10">
    <source>
        <dbReference type="EMBL" id="ELR68132.1"/>
    </source>
</evidence>
<evidence type="ECO:0000256" key="3">
    <source>
        <dbReference type="ARBA" id="ARBA00012663"/>
    </source>
</evidence>
<dbReference type="Pfam" id="PF00933">
    <property type="entry name" value="Glyco_hydro_3"/>
    <property type="match status" value="1"/>
</dbReference>
<dbReference type="OrthoDB" id="9805821at2"/>
<dbReference type="EMBL" id="AMZN01000139">
    <property type="protein sequence ID" value="ELR68132.1"/>
    <property type="molecule type" value="Genomic_DNA"/>
</dbReference>
<dbReference type="Pfam" id="PF00144">
    <property type="entry name" value="Beta-lactamase"/>
    <property type="match status" value="1"/>
</dbReference>
<feature type="domain" description="Glycoside hydrolase family 3 N-terminal" evidence="9">
    <location>
        <begin position="39"/>
        <end position="354"/>
    </location>
</feature>
<dbReference type="eggNOG" id="COG1472">
    <property type="taxonomic scope" value="Bacteria"/>
</dbReference>
<dbReference type="InterPro" id="IPR001466">
    <property type="entry name" value="Beta-lactam-related"/>
</dbReference>
<dbReference type="STRING" id="1237149.C900_00708"/>
<feature type="signal peptide" evidence="7">
    <location>
        <begin position="1"/>
        <end position="23"/>
    </location>
</feature>
<dbReference type="Gene3D" id="3.40.710.10">
    <property type="entry name" value="DD-peptidase/beta-lactamase superfamily"/>
    <property type="match status" value="1"/>
</dbReference>
<proteinExistence type="inferred from homology"/>
<dbReference type="RefSeq" id="WP_009583630.1">
    <property type="nucleotide sequence ID" value="NZ_AMZN01000139.1"/>
</dbReference>
<gene>
    <name evidence="10" type="ORF">C900_00708</name>
</gene>
<comment type="caution">
    <text evidence="10">The sequence shown here is derived from an EMBL/GenBank/DDBJ whole genome shotgun (WGS) entry which is preliminary data.</text>
</comment>
<dbReference type="eggNOG" id="COG1680">
    <property type="taxonomic scope" value="Bacteria"/>
</dbReference>
<dbReference type="GO" id="GO:0005975">
    <property type="term" value="P:carbohydrate metabolic process"/>
    <property type="evidence" value="ECO:0007669"/>
    <property type="project" value="InterPro"/>
</dbReference>
<comment type="catalytic activity">
    <reaction evidence="1">
        <text>Hydrolysis of terminal non-reducing N-acetyl-D-hexosamine residues in N-acetyl-beta-D-hexosaminides.</text>
        <dbReference type="EC" id="3.2.1.52"/>
    </reaction>
</comment>
<evidence type="ECO:0000256" key="1">
    <source>
        <dbReference type="ARBA" id="ARBA00001231"/>
    </source>
</evidence>
<dbReference type="InterPro" id="IPR050226">
    <property type="entry name" value="NagZ_Beta-hexosaminidase"/>
</dbReference>
<dbReference type="InterPro" id="IPR036962">
    <property type="entry name" value="Glyco_hydro_3_N_sf"/>
</dbReference>
<dbReference type="PRINTS" id="PR00133">
    <property type="entry name" value="GLHYDRLASE3"/>
</dbReference>
<protein>
    <recommendedName>
        <fullName evidence="3">beta-N-acetylhexosaminidase</fullName>
        <ecNumber evidence="3">3.2.1.52</ecNumber>
    </recommendedName>
</protein>
<keyword evidence="11" id="KW-1185">Reference proteome</keyword>
<dbReference type="InterPro" id="IPR012338">
    <property type="entry name" value="Beta-lactam/transpept-like"/>
</dbReference>
<dbReference type="PATRIC" id="fig|1237149.3.peg.5777"/>
<name>L8JL44_9BACT</name>
<evidence type="ECO:0000259" key="8">
    <source>
        <dbReference type="Pfam" id="PF00144"/>
    </source>
</evidence>
<dbReference type="Proteomes" id="UP000011135">
    <property type="component" value="Unassembled WGS sequence"/>
</dbReference>
<feature type="chain" id="PRO_5003993854" description="beta-N-acetylhexosaminidase" evidence="7">
    <location>
        <begin position="24"/>
        <end position="968"/>
    </location>
</feature>
<dbReference type="SUPFAM" id="SSF51445">
    <property type="entry name" value="(Trans)glycosidases"/>
    <property type="match status" value="1"/>
</dbReference>
<dbReference type="InterPro" id="IPR001764">
    <property type="entry name" value="Glyco_hydro_3_N"/>
</dbReference>
<accession>L8JL44</accession>
<comment type="similarity">
    <text evidence="2">Belongs to the glycosyl hydrolase 3 family.</text>
</comment>
<sequence length="968" mass="109820">MIKKVFSAILLIFSSLTLSFSQNQEQEKWVDSVFQRLNLEEKIAQLFMVPVYSGGNEQHFQVVENLIKKYNIGGLIYMQGNPGNQIKLTNRFQRLAEVPLLIGMDMEWGPGMRLDSTISFPRQMTLGAIKDDSLIYAMGAEIARQMKILGVHMNFAPVVDINSNPNNPVIGTRSFGSNKKLVTEKAIAYMKGLQENGVLACIKHFPGHGDTSQDSHLTLPVVAHQKKRLDTLEIYPFQKLSYAGVAAIMTGHLHLPALDPRKNTPASLSEKVVQNVLRKELKYEGLVITDALNMRAVADHYQPGETEIAALIAGNDILLFSENVTEAIAAIKKAVKKGRIPQERINSSTKRVLRAKYKAGLHRWKTLNTDNVSLRLNRPETTLLNHKLYERSVTVVKDEEQILPITILDNKNFASLSIGASGEFQKYLDKYVQFSHYEKAGRDESLLYKQLRNYDVVVVGIFDDKKGSSLITDALLEMLKKLDKETSLIIAHFDTPYMLKAFDGFNTLVTAYVDNQYTQQSVPSVLFGAVPADARIPVAVSNKIKYGQGITTRAIGRLGYSMPEGVGMDSRILNKIDDIAREAISEQATPGLQVLVAKDGKIIFEKSYGYYTYDSIRPVDDYTIYDIASVTKVLATMQAFMFLEERGYIDLDKKISAYLPDLRGTNKEHMILRDILTHQAGLWPYLPFWKRTIEDPFLLSSLYKIYPESGFQYQVSDGLFTSNVMQDTLWRWVKNSRIRDKMYRKPYDYKYSDMGYYLLQKLIENVLNQPMDQFLQQNFYDPMGLTTMSYLPLCRFPLSRVAPTERDNYFRNTLVYGMVHDQGAALCGGVAGHAGLFSSAVDLAKMMQMHLQDGIYGGIRFFQPGTIEKFTEQQYHGNRRGLGWDKPEKGEPNGPTSEFASGRTFGHTGFTGTAVWADPEFNLIYVFLSNRIYPDANNTKLIKSNIRTRIQDLIYEAMWSYKQHHDSY</sequence>
<dbReference type="GO" id="GO:0009254">
    <property type="term" value="P:peptidoglycan turnover"/>
    <property type="evidence" value="ECO:0007669"/>
    <property type="project" value="TreeGrafter"/>
</dbReference>
<dbReference type="AlphaFoldDB" id="L8JL44"/>
<dbReference type="PANTHER" id="PTHR30480">
    <property type="entry name" value="BETA-HEXOSAMINIDASE-RELATED"/>
    <property type="match status" value="1"/>
</dbReference>
<feature type="region of interest" description="Disordered" evidence="6">
    <location>
        <begin position="879"/>
        <end position="901"/>
    </location>
</feature>
<keyword evidence="5" id="KW-0326">Glycosidase</keyword>
<evidence type="ECO:0000256" key="5">
    <source>
        <dbReference type="ARBA" id="ARBA00023295"/>
    </source>
</evidence>
<dbReference type="PROSITE" id="PS00775">
    <property type="entry name" value="GLYCOSYL_HYDROL_F3"/>
    <property type="match status" value="1"/>
</dbReference>
<feature type="compositionally biased region" description="Basic and acidic residues" evidence="6">
    <location>
        <begin position="882"/>
        <end position="891"/>
    </location>
</feature>
<dbReference type="Gene3D" id="3.20.20.300">
    <property type="entry name" value="Glycoside hydrolase, family 3, N-terminal domain"/>
    <property type="match status" value="1"/>
</dbReference>
<evidence type="ECO:0000256" key="4">
    <source>
        <dbReference type="ARBA" id="ARBA00022801"/>
    </source>
</evidence>
<dbReference type="InterPro" id="IPR017853">
    <property type="entry name" value="GH"/>
</dbReference>
<reference evidence="10 11" key="1">
    <citation type="submission" date="2012-12" db="EMBL/GenBank/DDBJ databases">
        <title>Genome assembly of Fulvivirga imtechensis AK7.</title>
        <authorList>
            <person name="Nupur N."/>
            <person name="Khatri I."/>
            <person name="Kumar R."/>
            <person name="Subramanian S."/>
            <person name="Pinnaka A."/>
        </authorList>
    </citation>
    <scope>NUCLEOTIDE SEQUENCE [LARGE SCALE GENOMIC DNA]</scope>
    <source>
        <strain evidence="10 11">AK7</strain>
    </source>
</reference>
<dbReference type="SUPFAM" id="SSF56601">
    <property type="entry name" value="beta-lactamase/transpeptidase-like"/>
    <property type="match status" value="1"/>
</dbReference>
<dbReference type="PANTHER" id="PTHR30480:SF13">
    <property type="entry name" value="BETA-HEXOSAMINIDASE"/>
    <property type="match status" value="1"/>
</dbReference>
<keyword evidence="7" id="KW-0732">Signal</keyword>
<evidence type="ECO:0000259" key="9">
    <source>
        <dbReference type="Pfam" id="PF00933"/>
    </source>
</evidence>